<dbReference type="PANTHER" id="PTHR33337">
    <property type="entry name" value="GFA DOMAIN-CONTAINING PROTEIN"/>
    <property type="match status" value="1"/>
</dbReference>
<keyword evidence="3" id="KW-0862">Zinc</keyword>
<keyword evidence="2" id="KW-0479">Metal-binding</keyword>
<dbReference type="InterPro" id="IPR006913">
    <property type="entry name" value="CENP-V/GFA"/>
</dbReference>
<dbReference type="PROSITE" id="PS51891">
    <property type="entry name" value="CENP_V_GFA"/>
    <property type="match status" value="1"/>
</dbReference>
<gene>
    <name evidence="7" type="ORF">G6321_00022615</name>
</gene>
<dbReference type="RefSeq" id="WP_224517277.1">
    <property type="nucleotide sequence ID" value="NZ_CP088280.1"/>
</dbReference>
<evidence type="ECO:0000256" key="4">
    <source>
        <dbReference type="ARBA" id="ARBA00023239"/>
    </source>
</evidence>
<feature type="region of interest" description="Disordered" evidence="5">
    <location>
        <begin position="1"/>
        <end position="20"/>
    </location>
</feature>
<dbReference type="AlphaFoldDB" id="A0A9X9Z3M4"/>
<evidence type="ECO:0000256" key="1">
    <source>
        <dbReference type="ARBA" id="ARBA00005495"/>
    </source>
</evidence>
<feature type="domain" description="CENP-V/GFA" evidence="6">
    <location>
        <begin position="34"/>
        <end position="149"/>
    </location>
</feature>
<sequence>MGKAKRAHHLSETEPETVGTLRFAHPTDTENPMLTGSCLCGGVAYEVDATPGTIMHCHCQTCRKTHGSAFSTVTNVPRDRFRWTKGEDLLRGFKSSPGKTRYFCSHCGSHIVASREGKNTVLLRMGCLDTPIAERPEMHIWRSDSANWRAGPGCLDSAPLDLSGFLPGYAERGALRFCRCVGRA</sequence>
<dbReference type="InterPro" id="IPR011057">
    <property type="entry name" value="Mss4-like_sf"/>
</dbReference>
<accession>A0A9X9Z3M4</accession>
<evidence type="ECO:0000256" key="2">
    <source>
        <dbReference type="ARBA" id="ARBA00022723"/>
    </source>
</evidence>
<name>A0A9X9Z3M4_9BRAD</name>
<dbReference type="Pfam" id="PF04828">
    <property type="entry name" value="GFA"/>
    <property type="match status" value="1"/>
</dbReference>
<organism evidence="7 8">
    <name type="scientific">Bradyrhizobium barranii subsp. barranii</name>
    <dbReference type="NCBI Taxonomy" id="2823807"/>
    <lineage>
        <taxon>Bacteria</taxon>
        <taxon>Pseudomonadati</taxon>
        <taxon>Pseudomonadota</taxon>
        <taxon>Alphaproteobacteria</taxon>
        <taxon>Hyphomicrobiales</taxon>
        <taxon>Nitrobacteraceae</taxon>
        <taxon>Bradyrhizobium</taxon>
        <taxon>Bradyrhizobium barranii</taxon>
    </lineage>
</organism>
<evidence type="ECO:0000256" key="5">
    <source>
        <dbReference type="SAM" id="MobiDB-lite"/>
    </source>
</evidence>
<dbReference type="Gene3D" id="3.90.1590.10">
    <property type="entry name" value="glutathione-dependent formaldehyde- activating enzyme (gfa)"/>
    <property type="match status" value="1"/>
</dbReference>
<dbReference type="PANTHER" id="PTHR33337:SF40">
    <property type="entry name" value="CENP-V_GFA DOMAIN-CONTAINING PROTEIN-RELATED"/>
    <property type="match status" value="1"/>
</dbReference>
<reference evidence="7 8" key="1">
    <citation type="journal article" date="2017" name="Syst. Appl. Microbiol.">
        <title>Soybeans inoculated with root zone soils of Canadian native legumes harbour diverse and novel Bradyrhizobium spp. that possess agricultural potential.</title>
        <authorList>
            <person name="Bromfield E.S.P."/>
            <person name="Cloutier S."/>
            <person name="Tambong J.T."/>
            <person name="Tran Thi T.V."/>
        </authorList>
    </citation>
    <scope>NUCLEOTIDE SEQUENCE [LARGE SCALE GENOMIC DNA]</scope>
    <source>
        <strain evidence="7 8">323S2</strain>
    </source>
</reference>
<evidence type="ECO:0000256" key="3">
    <source>
        <dbReference type="ARBA" id="ARBA00022833"/>
    </source>
</evidence>
<keyword evidence="4" id="KW-0456">Lyase</keyword>
<dbReference type="SUPFAM" id="SSF51316">
    <property type="entry name" value="Mss4-like"/>
    <property type="match status" value="1"/>
</dbReference>
<evidence type="ECO:0000313" key="8">
    <source>
        <dbReference type="Proteomes" id="UP000564836"/>
    </source>
</evidence>
<dbReference type="EMBL" id="CP088280">
    <property type="protein sequence ID" value="UGX97779.1"/>
    <property type="molecule type" value="Genomic_DNA"/>
</dbReference>
<evidence type="ECO:0000259" key="6">
    <source>
        <dbReference type="PROSITE" id="PS51891"/>
    </source>
</evidence>
<evidence type="ECO:0000313" key="7">
    <source>
        <dbReference type="EMBL" id="UGX97779.1"/>
    </source>
</evidence>
<dbReference type="GO" id="GO:0046872">
    <property type="term" value="F:metal ion binding"/>
    <property type="evidence" value="ECO:0007669"/>
    <property type="project" value="UniProtKB-KW"/>
</dbReference>
<reference evidence="7 8" key="2">
    <citation type="journal article" date="2022" name="Int. J. Syst. Evol. Microbiol.">
        <title>Strains of Bradyrhizobium barranii sp. nov. associated with legumes native to Canada are symbionts of soybeans and belong to different subspecies (subsp. barranii subsp. nov. and subsp. apii subsp. nov.) and symbiovars (sv. glycinearum and sv. septentrionale).</title>
        <authorList>
            <person name="Bromfield E.S.P."/>
            <person name="Cloutier S."/>
            <person name="Wasai-Hara S."/>
            <person name="Minamisawa K."/>
        </authorList>
    </citation>
    <scope>NUCLEOTIDE SEQUENCE [LARGE SCALE GENOMIC DNA]</scope>
    <source>
        <strain evidence="7 8">323S2</strain>
    </source>
</reference>
<proteinExistence type="inferred from homology"/>
<dbReference type="GO" id="GO:0016846">
    <property type="term" value="F:carbon-sulfur lyase activity"/>
    <property type="evidence" value="ECO:0007669"/>
    <property type="project" value="InterPro"/>
</dbReference>
<comment type="similarity">
    <text evidence="1">Belongs to the Gfa family.</text>
</comment>
<dbReference type="Proteomes" id="UP000564836">
    <property type="component" value="Chromosome"/>
</dbReference>
<protein>
    <submittedName>
        <fullName evidence="7">GFA family protein</fullName>
    </submittedName>
</protein>